<dbReference type="RefSeq" id="WP_244636789.1">
    <property type="nucleotide sequence ID" value="NZ_BMZO01000010.1"/>
</dbReference>
<feature type="domain" description="HTH merR-type" evidence="1">
    <location>
        <begin position="30"/>
        <end position="78"/>
    </location>
</feature>
<gene>
    <name evidence="3" type="primary">repA</name>
    <name evidence="3" type="ORF">GCM10010136_28870</name>
</gene>
<reference evidence="3" key="2">
    <citation type="submission" date="2020-09" db="EMBL/GenBank/DDBJ databases">
        <authorList>
            <person name="Sun Q."/>
            <person name="Kim S."/>
        </authorList>
    </citation>
    <scope>NUCLEOTIDE SEQUENCE</scope>
    <source>
        <strain evidence="3">KCTC 42097</strain>
    </source>
</reference>
<dbReference type="Pfam" id="PF13614">
    <property type="entry name" value="AAA_31"/>
    <property type="match status" value="1"/>
</dbReference>
<evidence type="ECO:0000313" key="3">
    <source>
        <dbReference type="EMBL" id="GHC77562.1"/>
    </source>
</evidence>
<dbReference type="CDD" id="cd02042">
    <property type="entry name" value="ParAB_family"/>
    <property type="match status" value="1"/>
</dbReference>
<dbReference type="AlphaFoldDB" id="A0A8J3DSC0"/>
<dbReference type="GO" id="GO:0003677">
    <property type="term" value="F:DNA binding"/>
    <property type="evidence" value="ECO:0007669"/>
    <property type="project" value="InterPro"/>
</dbReference>
<dbReference type="InterPro" id="IPR050678">
    <property type="entry name" value="DNA_Partitioning_ATPase"/>
</dbReference>
<proteinExistence type="predicted"/>
<dbReference type="NCBIfam" id="NF010443">
    <property type="entry name" value="PRK13869.1"/>
    <property type="match status" value="1"/>
</dbReference>
<protein>
    <submittedName>
        <fullName evidence="3">Plasmid partitioning protein RepA</fullName>
    </submittedName>
</protein>
<dbReference type="EMBL" id="BMZO01000010">
    <property type="protein sequence ID" value="GHC77562.1"/>
    <property type="molecule type" value="Genomic_DNA"/>
</dbReference>
<dbReference type="NCBIfam" id="TIGR03453">
    <property type="entry name" value="partition_RepA"/>
    <property type="match status" value="1"/>
</dbReference>
<dbReference type="Gene3D" id="3.40.50.300">
    <property type="entry name" value="P-loop containing nucleotide triphosphate hydrolases"/>
    <property type="match status" value="1"/>
</dbReference>
<keyword evidence="4" id="KW-1185">Reference proteome</keyword>
<dbReference type="PANTHER" id="PTHR13696">
    <property type="entry name" value="P-LOOP CONTAINING NUCLEOSIDE TRIPHOSPHATE HYDROLASE"/>
    <property type="match status" value="1"/>
</dbReference>
<dbReference type="InterPro" id="IPR025669">
    <property type="entry name" value="AAA_dom"/>
</dbReference>
<dbReference type="SUPFAM" id="SSF52540">
    <property type="entry name" value="P-loop containing nucleoside triphosphate hydrolases"/>
    <property type="match status" value="1"/>
</dbReference>
<reference evidence="3" key="1">
    <citation type="journal article" date="2014" name="Int. J. Syst. Evol. Microbiol.">
        <title>Complete genome sequence of Corynebacterium casei LMG S-19264T (=DSM 44701T), isolated from a smear-ripened cheese.</title>
        <authorList>
            <consortium name="US DOE Joint Genome Institute (JGI-PGF)"/>
            <person name="Walter F."/>
            <person name="Albersmeier A."/>
            <person name="Kalinowski J."/>
            <person name="Ruckert C."/>
        </authorList>
    </citation>
    <scope>NUCLEOTIDE SEQUENCE</scope>
    <source>
        <strain evidence="3">KCTC 42097</strain>
    </source>
</reference>
<accession>A0A8J3DSC0</accession>
<dbReference type="InterPro" id="IPR000551">
    <property type="entry name" value="MerR-type_HTH_dom"/>
</dbReference>
<dbReference type="InterPro" id="IPR027417">
    <property type="entry name" value="P-loop_NTPase"/>
</dbReference>
<evidence type="ECO:0000259" key="1">
    <source>
        <dbReference type="Pfam" id="PF13411"/>
    </source>
</evidence>
<dbReference type="Gene3D" id="1.10.1660.10">
    <property type="match status" value="1"/>
</dbReference>
<evidence type="ECO:0000259" key="2">
    <source>
        <dbReference type="Pfam" id="PF13614"/>
    </source>
</evidence>
<comment type="caution">
    <text evidence="3">The sequence shown here is derived from an EMBL/GenBank/DDBJ whole genome shotgun (WGS) entry which is preliminary data.</text>
</comment>
<name>A0A8J3DSC0_9HYPH</name>
<dbReference type="Proteomes" id="UP000641137">
    <property type="component" value="Unassembled WGS sequence"/>
</dbReference>
<dbReference type="InterPro" id="IPR009061">
    <property type="entry name" value="DNA-bd_dom_put_sf"/>
</dbReference>
<organism evidence="3 4">
    <name type="scientific">Limoniibacter endophyticus</name>
    <dbReference type="NCBI Taxonomy" id="1565040"/>
    <lineage>
        <taxon>Bacteria</taxon>
        <taxon>Pseudomonadati</taxon>
        <taxon>Pseudomonadota</taxon>
        <taxon>Alphaproteobacteria</taxon>
        <taxon>Hyphomicrobiales</taxon>
        <taxon>Bartonellaceae</taxon>
        <taxon>Limoniibacter</taxon>
    </lineage>
</organism>
<dbReference type="Pfam" id="PF13411">
    <property type="entry name" value="MerR_1"/>
    <property type="match status" value="1"/>
</dbReference>
<dbReference type="GO" id="GO:0006355">
    <property type="term" value="P:regulation of DNA-templated transcription"/>
    <property type="evidence" value="ECO:0007669"/>
    <property type="project" value="InterPro"/>
</dbReference>
<sequence>MRQSKLLSAQLQVLRQQMYPPEAMKSMKTFTSREVASLLGVAESTLRQMSIDGEGVIPDRQDNGRRAYTLAQINELRVFLAHKRPGESLGFLPRRREGDKLQVIAVANFKGGSAKTTTTVHLAHYMALQGLRVLVLDLDPQASLSTMFGYQPEFDVDENETLYAALRYDEEERRPLREVIRKSYFEGVDIVPGNLELMEYEHETPQAIARGLSRGDGMFFRRLKSVISEVENDYDLVLIDSPPQLGYLTLGALYAATSLIITVHPAMLDVASMNQFLAMTSDLMSVIEDAGGSLDHDFIRYIITRHNPHDAPQVNVVALLRSLFGQDVLAAPVVDTTAIANAGLEKKSLYEIARGAVGRDTLNRALESVDAVNGEIFQLVKTVWGRT</sequence>
<dbReference type="SUPFAM" id="SSF46955">
    <property type="entry name" value="Putative DNA-binding domain"/>
    <property type="match status" value="1"/>
</dbReference>
<evidence type="ECO:0000313" key="4">
    <source>
        <dbReference type="Proteomes" id="UP000641137"/>
    </source>
</evidence>
<feature type="domain" description="AAA" evidence="2">
    <location>
        <begin position="102"/>
        <end position="283"/>
    </location>
</feature>
<dbReference type="InterPro" id="IPR017818">
    <property type="entry name" value="Plasmid_partition_RepA"/>
</dbReference>
<dbReference type="PANTHER" id="PTHR13696:SF52">
    <property type="entry name" value="PARA FAMILY PROTEIN CT_582"/>
    <property type="match status" value="1"/>
</dbReference>